<feature type="compositionally biased region" description="Basic and acidic residues" evidence="1">
    <location>
        <begin position="237"/>
        <end position="254"/>
    </location>
</feature>
<protein>
    <recommendedName>
        <fullName evidence="4">Retrotransposon gag domain-containing protein</fullName>
    </recommendedName>
</protein>
<dbReference type="EMBL" id="JACXVP010000007">
    <property type="protein sequence ID" value="KAG5593877.1"/>
    <property type="molecule type" value="Genomic_DNA"/>
</dbReference>
<evidence type="ECO:0000256" key="1">
    <source>
        <dbReference type="SAM" id="MobiDB-lite"/>
    </source>
</evidence>
<comment type="caution">
    <text evidence="2">The sequence shown here is derived from an EMBL/GenBank/DDBJ whole genome shotgun (WGS) entry which is preliminary data.</text>
</comment>
<sequence>MEAIQSIVLSWIMNTVSENLLSGIVYASNAHLVWEDLKESFDKVNRVRIFQVHTSITNLKQAPSPNCGCPKSRDYIEYLQQQRLMQFLSGLNESYDQAKRQILMKSNAPTVNQAYALIVQDESQQANIEKSDPIAMQVKRNNGYKGGGSMYCEHCHMRNHIKKDCYKLIGYPSERDNKHNRRMEGNYEGYRKDNNREGWKNDRFKDRYRRDNNEGWRRDTHAAVANNADFSQGRYAGEAENRSQHAEDNMRSDKSGYYTSGEQHKQQHTNTHGKDTEDYQTHMAEVAEVPVVGQEAAPEITDEQVMQEVSEAEAHQIPLQADVAPTAVAREKPTRMTKQPGWLNDYITNTSHSGTSSYPIDKYSAKHL</sequence>
<dbReference type="AlphaFoldDB" id="A0A9J5Y108"/>
<feature type="compositionally biased region" description="Polar residues" evidence="1">
    <location>
        <begin position="349"/>
        <end position="358"/>
    </location>
</feature>
<proteinExistence type="predicted"/>
<evidence type="ECO:0000313" key="3">
    <source>
        <dbReference type="Proteomes" id="UP000824120"/>
    </source>
</evidence>
<dbReference type="PANTHER" id="PTHR34222">
    <property type="entry name" value="GAG_PRE-INTEGRS DOMAIN-CONTAINING PROTEIN"/>
    <property type="match status" value="1"/>
</dbReference>
<name>A0A9J5Y108_SOLCO</name>
<reference evidence="2 3" key="1">
    <citation type="submission" date="2020-09" db="EMBL/GenBank/DDBJ databases">
        <title>De no assembly of potato wild relative species, Solanum commersonii.</title>
        <authorList>
            <person name="Cho K."/>
        </authorList>
    </citation>
    <scope>NUCLEOTIDE SEQUENCE [LARGE SCALE GENOMIC DNA]</scope>
    <source>
        <strain evidence="2">LZ3.2</strain>
        <tissue evidence="2">Leaf</tissue>
    </source>
</reference>
<gene>
    <name evidence="2" type="ORF">H5410_035109</name>
</gene>
<feature type="region of interest" description="Disordered" evidence="1">
    <location>
        <begin position="177"/>
        <end position="199"/>
    </location>
</feature>
<keyword evidence="3" id="KW-1185">Reference proteome</keyword>
<evidence type="ECO:0000313" key="2">
    <source>
        <dbReference type="EMBL" id="KAG5593877.1"/>
    </source>
</evidence>
<dbReference type="OrthoDB" id="1303097at2759"/>
<evidence type="ECO:0008006" key="4">
    <source>
        <dbReference type="Google" id="ProtNLM"/>
    </source>
</evidence>
<dbReference type="PANTHER" id="PTHR34222:SF77">
    <property type="entry name" value="CCHC-TYPE DOMAIN-CONTAINING PROTEIN"/>
    <property type="match status" value="1"/>
</dbReference>
<accession>A0A9J5Y108</accession>
<feature type="region of interest" description="Disordered" evidence="1">
    <location>
        <begin position="219"/>
        <end position="276"/>
    </location>
</feature>
<organism evidence="2 3">
    <name type="scientific">Solanum commersonii</name>
    <name type="common">Commerson's wild potato</name>
    <name type="synonym">Commerson's nightshade</name>
    <dbReference type="NCBI Taxonomy" id="4109"/>
    <lineage>
        <taxon>Eukaryota</taxon>
        <taxon>Viridiplantae</taxon>
        <taxon>Streptophyta</taxon>
        <taxon>Embryophyta</taxon>
        <taxon>Tracheophyta</taxon>
        <taxon>Spermatophyta</taxon>
        <taxon>Magnoliopsida</taxon>
        <taxon>eudicotyledons</taxon>
        <taxon>Gunneridae</taxon>
        <taxon>Pentapetalae</taxon>
        <taxon>asterids</taxon>
        <taxon>lamiids</taxon>
        <taxon>Solanales</taxon>
        <taxon>Solanaceae</taxon>
        <taxon>Solanoideae</taxon>
        <taxon>Solaneae</taxon>
        <taxon>Solanum</taxon>
    </lineage>
</organism>
<dbReference type="Proteomes" id="UP000824120">
    <property type="component" value="Chromosome 7"/>
</dbReference>
<feature type="region of interest" description="Disordered" evidence="1">
    <location>
        <begin position="349"/>
        <end position="368"/>
    </location>
</feature>